<evidence type="ECO:0000313" key="3">
    <source>
        <dbReference type="Proteomes" id="UP000184499"/>
    </source>
</evidence>
<keyword evidence="1" id="KW-0472">Membrane</keyword>
<dbReference type="EMBL" id="KV878685">
    <property type="protein sequence ID" value="OJJ71014.1"/>
    <property type="molecule type" value="Genomic_DNA"/>
</dbReference>
<gene>
    <name evidence="2" type="ORF">ASPBRDRAFT_600234</name>
</gene>
<reference evidence="3" key="1">
    <citation type="journal article" date="2017" name="Genome Biol.">
        <title>Comparative genomics reveals high biological diversity and specific adaptations in the industrially and medically important fungal genus Aspergillus.</title>
        <authorList>
            <person name="de Vries R.P."/>
            <person name="Riley R."/>
            <person name="Wiebenga A."/>
            <person name="Aguilar-Osorio G."/>
            <person name="Amillis S."/>
            <person name="Uchima C.A."/>
            <person name="Anderluh G."/>
            <person name="Asadollahi M."/>
            <person name="Askin M."/>
            <person name="Barry K."/>
            <person name="Battaglia E."/>
            <person name="Bayram O."/>
            <person name="Benocci T."/>
            <person name="Braus-Stromeyer S.A."/>
            <person name="Caldana C."/>
            <person name="Canovas D."/>
            <person name="Cerqueira G.C."/>
            <person name="Chen F."/>
            <person name="Chen W."/>
            <person name="Choi C."/>
            <person name="Clum A."/>
            <person name="Dos Santos R.A."/>
            <person name="Damasio A.R."/>
            <person name="Diallinas G."/>
            <person name="Emri T."/>
            <person name="Fekete E."/>
            <person name="Flipphi M."/>
            <person name="Freyberg S."/>
            <person name="Gallo A."/>
            <person name="Gournas C."/>
            <person name="Habgood R."/>
            <person name="Hainaut M."/>
            <person name="Harispe M.L."/>
            <person name="Henrissat B."/>
            <person name="Hilden K.S."/>
            <person name="Hope R."/>
            <person name="Hossain A."/>
            <person name="Karabika E."/>
            <person name="Karaffa L."/>
            <person name="Karanyi Z."/>
            <person name="Krasevec N."/>
            <person name="Kuo A."/>
            <person name="Kusch H."/>
            <person name="LaButti K."/>
            <person name="Lagendijk E.L."/>
            <person name="Lapidus A."/>
            <person name="Levasseur A."/>
            <person name="Lindquist E."/>
            <person name="Lipzen A."/>
            <person name="Logrieco A.F."/>
            <person name="MacCabe A."/>
            <person name="Maekelae M.R."/>
            <person name="Malavazi I."/>
            <person name="Melin P."/>
            <person name="Meyer V."/>
            <person name="Mielnichuk N."/>
            <person name="Miskei M."/>
            <person name="Molnar A.P."/>
            <person name="Mule G."/>
            <person name="Ngan C.Y."/>
            <person name="Orejas M."/>
            <person name="Orosz E."/>
            <person name="Ouedraogo J.P."/>
            <person name="Overkamp K.M."/>
            <person name="Park H.-S."/>
            <person name="Perrone G."/>
            <person name="Piumi F."/>
            <person name="Punt P.J."/>
            <person name="Ram A.F."/>
            <person name="Ramon A."/>
            <person name="Rauscher S."/>
            <person name="Record E."/>
            <person name="Riano-Pachon D.M."/>
            <person name="Robert V."/>
            <person name="Roehrig J."/>
            <person name="Ruller R."/>
            <person name="Salamov A."/>
            <person name="Salih N.S."/>
            <person name="Samson R.A."/>
            <person name="Sandor E."/>
            <person name="Sanguinetti M."/>
            <person name="Schuetze T."/>
            <person name="Sepcic K."/>
            <person name="Shelest E."/>
            <person name="Sherlock G."/>
            <person name="Sophianopoulou V."/>
            <person name="Squina F.M."/>
            <person name="Sun H."/>
            <person name="Susca A."/>
            <person name="Todd R.B."/>
            <person name="Tsang A."/>
            <person name="Unkles S.E."/>
            <person name="van de Wiele N."/>
            <person name="van Rossen-Uffink D."/>
            <person name="Oliveira J.V."/>
            <person name="Vesth T.C."/>
            <person name="Visser J."/>
            <person name="Yu J.-H."/>
            <person name="Zhou M."/>
            <person name="Andersen M.R."/>
            <person name="Archer D.B."/>
            <person name="Baker S.E."/>
            <person name="Benoit I."/>
            <person name="Brakhage A.A."/>
            <person name="Braus G.H."/>
            <person name="Fischer R."/>
            <person name="Frisvad J.C."/>
            <person name="Goldman G.H."/>
            <person name="Houbraken J."/>
            <person name="Oakley B."/>
            <person name="Pocsi I."/>
            <person name="Scazzocchio C."/>
            <person name="Seiboth B."/>
            <person name="vanKuyk P.A."/>
            <person name="Wortman J."/>
            <person name="Dyer P.S."/>
            <person name="Grigoriev I.V."/>
        </authorList>
    </citation>
    <scope>NUCLEOTIDE SEQUENCE [LARGE SCALE GENOMIC DNA]</scope>
    <source>
        <strain evidence="3">CBS 101740 / IMI 381727 / IBT 21946</strain>
    </source>
</reference>
<proteinExistence type="predicted"/>
<keyword evidence="3" id="KW-1185">Reference proteome</keyword>
<dbReference type="VEuPathDB" id="FungiDB:ASPBRDRAFT_600234"/>
<keyword evidence="1" id="KW-1133">Transmembrane helix</keyword>
<feature type="transmembrane region" description="Helical" evidence="1">
    <location>
        <begin position="20"/>
        <end position="46"/>
    </location>
</feature>
<dbReference type="AlphaFoldDB" id="A0A1L9UHE0"/>
<name>A0A1L9UHE0_ASPBC</name>
<dbReference type="GeneID" id="93580646"/>
<organism evidence="2 3">
    <name type="scientific">Aspergillus brasiliensis (strain CBS 101740 / IMI 381727 / IBT 21946)</name>
    <dbReference type="NCBI Taxonomy" id="767769"/>
    <lineage>
        <taxon>Eukaryota</taxon>
        <taxon>Fungi</taxon>
        <taxon>Dikarya</taxon>
        <taxon>Ascomycota</taxon>
        <taxon>Pezizomycotina</taxon>
        <taxon>Eurotiomycetes</taxon>
        <taxon>Eurotiomycetidae</taxon>
        <taxon>Eurotiales</taxon>
        <taxon>Aspergillaceae</taxon>
        <taxon>Aspergillus</taxon>
        <taxon>Aspergillus subgen. Circumdati</taxon>
    </lineage>
</organism>
<accession>A0A1L9UHE0</accession>
<protein>
    <submittedName>
        <fullName evidence="2">Uncharacterized protein</fullName>
    </submittedName>
</protein>
<evidence type="ECO:0000256" key="1">
    <source>
        <dbReference type="SAM" id="Phobius"/>
    </source>
</evidence>
<dbReference type="Proteomes" id="UP000184499">
    <property type="component" value="Unassembled WGS sequence"/>
</dbReference>
<dbReference type="RefSeq" id="XP_067478262.1">
    <property type="nucleotide sequence ID" value="XM_067628158.1"/>
</dbReference>
<sequence>MLSLDTYVAAKPVMVTSGSMWGSLFAVIFAFSLPFFSIFLFHYFLFPPVTLSPSI</sequence>
<evidence type="ECO:0000313" key="2">
    <source>
        <dbReference type="EMBL" id="OJJ71014.1"/>
    </source>
</evidence>
<keyword evidence="1" id="KW-0812">Transmembrane</keyword>